<gene>
    <name evidence="1" type="ORF">AXFE_24510</name>
</gene>
<reference evidence="1 2" key="1">
    <citation type="submission" date="2015-01" db="EMBL/GenBank/DDBJ databases">
        <title>Draft genome of the acidophilic iron oxidizer Acidithrix ferrooxidans strain Py-F3.</title>
        <authorList>
            <person name="Poehlein A."/>
            <person name="Eisen S."/>
            <person name="Schloemann M."/>
            <person name="Johnson B.D."/>
            <person name="Daniel R."/>
            <person name="Muehling M."/>
        </authorList>
    </citation>
    <scope>NUCLEOTIDE SEQUENCE [LARGE SCALE GENOMIC DNA]</scope>
    <source>
        <strain evidence="1 2">Py-F3</strain>
    </source>
</reference>
<comment type="caution">
    <text evidence="1">The sequence shown here is derived from an EMBL/GenBank/DDBJ whole genome shotgun (WGS) entry which is preliminary data.</text>
</comment>
<evidence type="ECO:0000313" key="1">
    <source>
        <dbReference type="EMBL" id="KJF16676.1"/>
    </source>
</evidence>
<protein>
    <submittedName>
        <fullName evidence="1">Uncharacterized protein</fullName>
    </submittedName>
</protein>
<accession>A0A0D8HHW8</accession>
<dbReference type="Proteomes" id="UP000032360">
    <property type="component" value="Unassembled WGS sequence"/>
</dbReference>
<name>A0A0D8HHW8_9ACTN</name>
<keyword evidence="2" id="KW-1185">Reference proteome</keyword>
<proteinExistence type="predicted"/>
<evidence type="ECO:0000313" key="2">
    <source>
        <dbReference type="Proteomes" id="UP000032360"/>
    </source>
</evidence>
<sequence length="36" mass="4099">MVNPKSDLPWRNLFLTAIFLTLLSQISRKIAPIGPF</sequence>
<dbReference type="EMBL" id="JXYS01000077">
    <property type="protein sequence ID" value="KJF16676.1"/>
    <property type="molecule type" value="Genomic_DNA"/>
</dbReference>
<dbReference type="AlphaFoldDB" id="A0A0D8HHW8"/>
<organism evidence="1 2">
    <name type="scientific">Acidithrix ferrooxidans</name>
    <dbReference type="NCBI Taxonomy" id="1280514"/>
    <lineage>
        <taxon>Bacteria</taxon>
        <taxon>Bacillati</taxon>
        <taxon>Actinomycetota</taxon>
        <taxon>Acidimicrobiia</taxon>
        <taxon>Acidimicrobiales</taxon>
        <taxon>Acidimicrobiaceae</taxon>
        <taxon>Acidithrix</taxon>
    </lineage>
</organism>